<organism evidence="15 16">
    <name type="scientific">Camelina sativa</name>
    <name type="common">False flax</name>
    <name type="synonym">Myagrum sativum</name>
    <dbReference type="NCBI Taxonomy" id="90675"/>
    <lineage>
        <taxon>Eukaryota</taxon>
        <taxon>Viridiplantae</taxon>
        <taxon>Streptophyta</taxon>
        <taxon>Embryophyta</taxon>
        <taxon>Tracheophyta</taxon>
        <taxon>Spermatophyta</taxon>
        <taxon>Magnoliopsida</taxon>
        <taxon>eudicotyledons</taxon>
        <taxon>Gunneridae</taxon>
        <taxon>Pentapetalae</taxon>
        <taxon>rosids</taxon>
        <taxon>malvids</taxon>
        <taxon>Brassicales</taxon>
        <taxon>Brassicaceae</taxon>
        <taxon>Camelineae</taxon>
        <taxon>Camelina</taxon>
    </lineage>
</organism>
<evidence type="ECO:0000313" key="16">
    <source>
        <dbReference type="RefSeq" id="XP_010454172.1"/>
    </source>
</evidence>
<dbReference type="PROSITE" id="PS50089">
    <property type="entry name" value="ZF_RING_2"/>
    <property type="match status" value="1"/>
</dbReference>
<keyword evidence="7 12" id="KW-0863">Zinc-finger</keyword>
<feature type="domain" description="RING-type" evidence="14">
    <location>
        <begin position="329"/>
        <end position="368"/>
    </location>
</feature>
<evidence type="ECO:0000256" key="3">
    <source>
        <dbReference type="ARBA" id="ARBA00012483"/>
    </source>
</evidence>
<keyword evidence="4" id="KW-0808">Transferase</keyword>
<dbReference type="EC" id="2.3.2.27" evidence="3"/>
<evidence type="ECO:0000313" key="17">
    <source>
        <dbReference type="RefSeq" id="XP_010454173.1"/>
    </source>
</evidence>
<feature type="compositionally biased region" description="Basic residues" evidence="13">
    <location>
        <begin position="11"/>
        <end position="20"/>
    </location>
</feature>
<comment type="pathway">
    <text evidence="2">Protein modification; protein ubiquitination.</text>
</comment>
<sequence>MGISFSNRRRDNNHHRHNHNHPPPPPPPSRPPYYYSADPPSQQPPPQNDYSYTHNNLVSTPQLALPAPPPPQPPSSQPPPPQINHGPYGQNYYQNQYYPQPAPPYFTGYHHNGWNTLMRPVYFGPPTVQVPLPSVEHQNAKKVKNAVNVNKATVKLEPDDLNPGHHLVSFVFDAVFDGSFTVIFFAKEESKCTIVPHIPEAYPPTKVPFLKGTAQKFLQPSGTGTDLGFFSLDDLSKPTTQEVYPLVISAETVIPPSSVSEETFAHKQITLAGLEKTNDRSFKVKVMKQILWDEVEGKRYELQDLYGIDNSTTQGNAASGLEDTGGKECVICLTEPKDTAVMPCRHLCLCSDCAKELPFQSNKCPICRKPIERLVKMKVESSNEQH</sequence>
<dbReference type="InterPro" id="IPR001841">
    <property type="entry name" value="Znf_RING"/>
</dbReference>
<keyword evidence="8" id="KW-0833">Ubl conjugation pathway</keyword>
<evidence type="ECO:0000256" key="6">
    <source>
        <dbReference type="ARBA" id="ARBA00022723"/>
    </source>
</evidence>
<keyword evidence="5" id="KW-0519">Myristate</keyword>
<evidence type="ECO:0000259" key="14">
    <source>
        <dbReference type="PROSITE" id="PS50089"/>
    </source>
</evidence>
<dbReference type="CDD" id="cd16789">
    <property type="entry name" value="mRING-HC-C3HC5_MGRN1-like"/>
    <property type="match status" value="1"/>
</dbReference>
<evidence type="ECO:0000313" key="15">
    <source>
        <dbReference type="Proteomes" id="UP000694864"/>
    </source>
</evidence>
<keyword evidence="9" id="KW-0862">Zinc</keyword>
<dbReference type="Pfam" id="PF26192">
    <property type="entry name" value="RNF157-like_N"/>
    <property type="match status" value="1"/>
</dbReference>
<evidence type="ECO:0000256" key="11">
    <source>
        <dbReference type="ARBA" id="ARBA00025721"/>
    </source>
</evidence>
<feature type="region of interest" description="Disordered" evidence="13">
    <location>
        <begin position="1"/>
        <end position="94"/>
    </location>
</feature>
<dbReference type="SMART" id="SM00184">
    <property type="entry name" value="RING"/>
    <property type="match status" value="1"/>
</dbReference>
<evidence type="ECO:0000256" key="12">
    <source>
        <dbReference type="PROSITE-ProRule" id="PRU00175"/>
    </source>
</evidence>
<dbReference type="PANTHER" id="PTHR22996">
    <property type="entry name" value="MAHOGUNIN"/>
    <property type="match status" value="1"/>
</dbReference>
<dbReference type="RefSeq" id="XP_010454173.1">
    <property type="nucleotide sequence ID" value="XM_010455871.2"/>
</dbReference>
<evidence type="ECO:0000256" key="1">
    <source>
        <dbReference type="ARBA" id="ARBA00000900"/>
    </source>
</evidence>
<dbReference type="SUPFAM" id="SSF57850">
    <property type="entry name" value="RING/U-box"/>
    <property type="match status" value="1"/>
</dbReference>
<evidence type="ECO:0000256" key="2">
    <source>
        <dbReference type="ARBA" id="ARBA00004906"/>
    </source>
</evidence>
<keyword evidence="10" id="KW-0449">Lipoprotein</keyword>
<evidence type="ECO:0000256" key="5">
    <source>
        <dbReference type="ARBA" id="ARBA00022707"/>
    </source>
</evidence>
<dbReference type="Proteomes" id="UP000694864">
    <property type="component" value="Chromosome 13"/>
</dbReference>
<dbReference type="InterPro" id="IPR058981">
    <property type="entry name" value="MGRN1/RNF157-like_N"/>
</dbReference>
<name>A0ABM0VCJ6_CAMSA</name>
<dbReference type="Gene3D" id="3.30.40.10">
    <property type="entry name" value="Zinc/RING finger domain, C3HC4 (zinc finger)"/>
    <property type="match status" value="1"/>
</dbReference>
<reference evidence="16 17" key="3">
    <citation type="submission" date="2025-05" db="UniProtKB">
        <authorList>
            <consortium name="RefSeq"/>
        </authorList>
    </citation>
    <scope>IDENTIFICATION</scope>
    <source>
        <tissue evidence="16 17">Leaf</tissue>
    </source>
</reference>
<evidence type="ECO:0000256" key="4">
    <source>
        <dbReference type="ARBA" id="ARBA00022679"/>
    </source>
</evidence>
<feature type="compositionally biased region" description="Pro residues" evidence="13">
    <location>
        <begin position="66"/>
        <end position="82"/>
    </location>
</feature>
<comment type="similarity">
    <text evidence="11">Belongs to the RING-type zinc finger family. LOG2 subfamily.</text>
</comment>
<comment type="catalytic activity">
    <reaction evidence="1">
        <text>S-ubiquitinyl-[E2 ubiquitin-conjugating enzyme]-L-cysteine + [acceptor protein]-L-lysine = [E2 ubiquitin-conjugating enzyme]-L-cysteine + N(6)-ubiquitinyl-[acceptor protein]-L-lysine.</text>
        <dbReference type="EC" id="2.3.2.27"/>
    </reaction>
</comment>
<dbReference type="GeneID" id="104735969"/>
<protein>
    <recommendedName>
        <fullName evidence="3">RING-type E3 ubiquitin transferase</fullName>
        <ecNumber evidence="3">2.3.2.27</ecNumber>
    </recommendedName>
</protein>
<evidence type="ECO:0000256" key="10">
    <source>
        <dbReference type="ARBA" id="ARBA00023288"/>
    </source>
</evidence>
<evidence type="ECO:0000256" key="13">
    <source>
        <dbReference type="SAM" id="MobiDB-lite"/>
    </source>
</evidence>
<dbReference type="InterPro" id="IPR013083">
    <property type="entry name" value="Znf_RING/FYVE/PHD"/>
</dbReference>
<dbReference type="InterPro" id="IPR045195">
    <property type="entry name" value="LOG2-like_mRING_C3HC5"/>
</dbReference>
<dbReference type="PANTHER" id="PTHR22996:SF28">
    <property type="entry name" value="E3 UBIQUITIN-PROTEIN LIGASE LUL3-RELATED"/>
    <property type="match status" value="1"/>
</dbReference>
<dbReference type="InterPro" id="IPR045194">
    <property type="entry name" value="MGRN1/RNF157-like"/>
</dbReference>
<evidence type="ECO:0000256" key="7">
    <source>
        <dbReference type="ARBA" id="ARBA00022771"/>
    </source>
</evidence>
<proteinExistence type="inferred from homology"/>
<evidence type="ECO:0000256" key="9">
    <source>
        <dbReference type="ARBA" id="ARBA00022833"/>
    </source>
</evidence>
<gene>
    <name evidence="16 17" type="primary">LOC104735969</name>
</gene>
<dbReference type="Pfam" id="PF13920">
    <property type="entry name" value="zf-C3HC4_3"/>
    <property type="match status" value="1"/>
</dbReference>
<reference evidence="15" key="2">
    <citation type="journal article" date="2014" name="Nat. Commun.">
        <title>The emerging biofuel crop Camelina sativa retains a highly undifferentiated hexaploid genome structure.</title>
        <authorList>
            <person name="Kagale S."/>
            <person name="Koh C."/>
            <person name="Nixon J."/>
            <person name="Bollina V."/>
            <person name="Clarke W.E."/>
            <person name="Tuteja R."/>
            <person name="Spillane C."/>
            <person name="Robinson S.J."/>
            <person name="Links M.G."/>
            <person name="Clarke C."/>
            <person name="Higgins E.E."/>
            <person name="Huebert T."/>
            <person name="Sharpe A.G."/>
            <person name="Parkin I.A."/>
        </authorList>
    </citation>
    <scope>NUCLEOTIDE SEQUENCE [LARGE SCALE GENOMIC DNA]</scope>
    <source>
        <strain evidence="15">r\DH55</strain>
    </source>
</reference>
<feature type="compositionally biased region" description="Pro residues" evidence="13">
    <location>
        <begin position="21"/>
        <end position="31"/>
    </location>
</feature>
<evidence type="ECO:0000256" key="8">
    <source>
        <dbReference type="ARBA" id="ARBA00022786"/>
    </source>
</evidence>
<keyword evidence="15" id="KW-1185">Reference proteome</keyword>
<keyword evidence="6" id="KW-0479">Metal-binding</keyword>
<accession>A0ABM0VCJ6</accession>
<dbReference type="RefSeq" id="XP_010454172.1">
    <property type="nucleotide sequence ID" value="XM_010455870.2"/>
</dbReference>
<reference evidence="15" key="1">
    <citation type="journal article" date="1997" name="Nucleic Acids Res.">
        <title>tRNAscan-SE: a program for improved detection of transfer RNA genes in genomic sequence.</title>
        <authorList>
            <person name="Lowe T.M."/>
            <person name="Eddy S.R."/>
        </authorList>
    </citation>
    <scope>NUCLEOTIDE SEQUENCE [LARGE SCALE GENOMIC DNA]</scope>
    <source>
        <strain evidence="15">r\DH55</strain>
    </source>
</reference>